<sequence length="293" mass="31740">MADQAELVFVRTFIKTIANHPVTFPDDYQQPLQDWPKKVPILPIELPPVPEPKGQPSAPSVASIDITFKSLKPPQSFTLSVQPTDSISGIKSQLASQPRAPPADAQRLLLKGKALADNKLLKEYNVKDGDTINLMVKPGFDWDPSTAPFPSSEPETKSLLEPDMKSSLSSDSLPKLSTGFRHTRTPSIVLSPSPSVISLEPEGKPQDINLTLDTSSIPTASLSPATQSSYQATICEPEFWENLLSFLRSAFNNDNDALVAFENFLCASKGAMSKASDIARIRDYVGVSGMAGT</sequence>
<proteinExistence type="predicted"/>
<dbReference type="OrthoDB" id="428577at2759"/>
<reference evidence="5 6" key="1">
    <citation type="submission" date="2014-04" db="EMBL/GenBank/DDBJ databases">
        <authorList>
            <consortium name="DOE Joint Genome Institute"/>
            <person name="Kuo A."/>
            <person name="Kohler A."/>
            <person name="Costa M.D."/>
            <person name="Nagy L.G."/>
            <person name="Floudas D."/>
            <person name="Copeland A."/>
            <person name="Barry K.W."/>
            <person name="Cichocki N."/>
            <person name="Veneault-Fourrey C."/>
            <person name="LaButti K."/>
            <person name="Lindquist E.A."/>
            <person name="Lipzen A."/>
            <person name="Lundell T."/>
            <person name="Morin E."/>
            <person name="Murat C."/>
            <person name="Sun H."/>
            <person name="Tunlid A."/>
            <person name="Henrissat B."/>
            <person name="Grigoriev I.V."/>
            <person name="Hibbett D.S."/>
            <person name="Martin F."/>
            <person name="Nordberg H.P."/>
            <person name="Cantor M.N."/>
            <person name="Hua S.X."/>
        </authorList>
    </citation>
    <scope>NUCLEOTIDE SEQUENCE [LARGE SCALE GENOMIC DNA]</scope>
    <source>
        <strain evidence="5 6">Marx 270</strain>
    </source>
</reference>
<dbReference type="GO" id="GO:0051087">
    <property type="term" value="F:protein-folding chaperone binding"/>
    <property type="evidence" value="ECO:0007669"/>
    <property type="project" value="TreeGrafter"/>
</dbReference>
<reference evidence="6" key="2">
    <citation type="submission" date="2015-01" db="EMBL/GenBank/DDBJ databases">
        <title>Evolutionary Origins and Diversification of the Mycorrhizal Mutualists.</title>
        <authorList>
            <consortium name="DOE Joint Genome Institute"/>
            <consortium name="Mycorrhizal Genomics Consortium"/>
            <person name="Kohler A."/>
            <person name="Kuo A."/>
            <person name="Nagy L.G."/>
            <person name="Floudas D."/>
            <person name="Copeland A."/>
            <person name="Barry K.W."/>
            <person name="Cichocki N."/>
            <person name="Veneault-Fourrey C."/>
            <person name="LaButti K."/>
            <person name="Lindquist E.A."/>
            <person name="Lipzen A."/>
            <person name="Lundell T."/>
            <person name="Morin E."/>
            <person name="Murat C."/>
            <person name="Riley R."/>
            <person name="Ohm R."/>
            <person name="Sun H."/>
            <person name="Tunlid A."/>
            <person name="Henrissat B."/>
            <person name="Grigoriev I.V."/>
            <person name="Hibbett D.S."/>
            <person name="Martin F."/>
        </authorList>
    </citation>
    <scope>NUCLEOTIDE SEQUENCE [LARGE SCALE GENOMIC DNA]</scope>
    <source>
        <strain evidence="6">Marx 270</strain>
    </source>
</reference>
<dbReference type="InterPro" id="IPR029071">
    <property type="entry name" value="Ubiquitin-like_domsf"/>
</dbReference>
<dbReference type="SUPFAM" id="SSF54236">
    <property type="entry name" value="Ubiquitin-like"/>
    <property type="match status" value="1"/>
</dbReference>
<dbReference type="SMART" id="SM00213">
    <property type="entry name" value="UBQ"/>
    <property type="match status" value="1"/>
</dbReference>
<dbReference type="PANTHER" id="PTHR46555">
    <property type="entry name" value="UBIQUITIN-LIKE PROTEIN 4A"/>
    <property type="match status" value="1"/>
</dbReference>
<dbReference type="InParanoid" id="A0A0C3KXN5"/>
<keyword evidence="6" id="KW-1185">Reference proteome</keyword>
<dbReference type="CDD" id="cd01805">
    <property type="entry name" value="Ubl_Rad23"/>
    <property type="match status" value="1"/>
</dbReference>
<protein>
    <recommendedName>
        <fullName evidence="4">Ubiquitin-like domain-containing protein</fullName>
    </recommendedName>
</protein>
<dbReference type="Gene3D" id="3.10.20.90">
    <property type="entry name" value="Phosphatidylinositol 3-kinase Catalytic Subunit, Chain A, domain 1"/>
    <property type="match status" value="1"/>
</dbReference>
<dbReference type="Pfam" id="PF00240">
    <property type="entry name" value="ubiquitin"/>
    <property type="match status" value="1"/>
</dbReference>
<evidence type="ECO:0000256" key="2">
    <source>
        <dbReference type="ARBA" id="ARBA00022490"/>
    </source>
</evidence>
<dbReference type="Proteomes" id="UP000054217">
    <property type="component" value="Unassembled WGS sequence"/>
</dbReference>
<dbReference type="PANTHER" id="PTHR46555:SF1">
    <property type="entry name" value="UBIQUITIN-LIKE PROTEIN 4A"/>
    <property type="match status" value="1"/>
</dbReference>
<evidence type="ECO:0000256" key="3">
    <source>
        <dbReference type="SAM" id="MobiDB-lite"/>
    </source>
</evidence>
<dbReference type="GO" id="GO:0006620">
    <property type="term" value="P:post-translational protein targeting to endoplasmic reticulum membrane"/>
    <property type="evidence" value="ECO:0007669"/>
    <property type="project" value="InterPro"/>
</dbReference>
<dbReference type="STRING" id="870435.A0A0C3KXN5"/>
<evidence type="ECO:0000256" key="1">
    <source>
        <dbReference type="ARBA" id="ARBA00004514"/>
    </source>
</evidence>
<name>A0A0C3KXN5_PISTI</name>
<feature type="region of interest" description="Disordered" evidence="3">
    <location>
        <begin position="145"/>
        <end position="173"/>
    </location>
</feature>
<keyword evidence="2" id="KW-0963">Cytoplasm</keyword>
<dbReference type="GO" id="GO:0071816">
    <property type="term" value="P:tail-anchored membrane protein insertion into ER membrane"/>
    <property type="evidence" value="ECO:0007669"/>
    <property type="project" value="TreeGrafter"/>
</dbReference>
<dbReference type="GO" id="GO:0071818">
    <property type="term" value="C:BAT3 complex"/>
    <property type="evidence" value="ECO:0007669"/>
    <property type="project" value="TreeGrafter"/>
</dbReference>
<gene>
    <name evidence="5" type="ORF">M404DRAFT_121565</name>
</gene>
<organism evidence="5 6">
    <name type="scientific">Pisolithus tinctorius Marx 270</name>
    <dbReference type="NCBI Taxonomy" id="870435"/>
    <lineage>
        <taxon>Eukaryota</taxon>
        <taxon>Fungi</taxon>
        <taxon>Dikarya</taxon>
        <taxon>Basidiomycota</taxon>
        <taxon>Agaricomycotina</taxon>
        <taxon>Agaricomycetes</taxon>
        <taxon>Agaricomycetidae</taxon>
        <taxon>Boletales</taxon>
        <taxon>Sclerodermatineae</taxon>
        <taxon>Pisolithaceae</taxon>
        <taxon>Pisolithus</taxon>
    </lineage>
</organism>
<dbReference type="EMBL" id="KN831945">
    <property type="protein sequence ID" value="KIO14277.1"/>
    <property type="molecule type" value="Genomic_DNA"/>
</dbReference>
<feature type="compositionally biased region" description="Basic and acidic residues" evidence="3">
    <location>
        <begin position="154"/>
        <end position="164"/>
    </location>
</feature>
<dbReference type="AlphaFoldDB" id="A0A0C3KXN5"/>
<dbReference type="PROSITE" id="PS50053">
    <property type="entry name" value="UBIQUITIN_2"/>
    <property type="match status" value="1"/>
</dbReference>
<accession>A0A0C3KXN5</accession>
<dbReference type="InterPro" id="IPR000626">
    <property type="entry name" value="Ubiquitin-like_dom"/>
</dbReference>
<evidence type="ECO:0000313" key="5">
    <source>
        <dbReference type="EMBL" id="KIO14277.1"/>
    </source>
</evidence>
<feature type="domain" description="Ubiquitin-like" evidence="4">
    <location>
        <begin position="64"/>
        <end position="137"/>
    </location>
</feature>
<dbReference type="HOGENOM" id="CLU_043701_0_0_1"/>
<evidence type="ECO:0000259" key="4">
    <source>
        <dbReference type="PROSITE" id="PS50053"/>
    </source>
</evidence>
<dbReference type="InterPro" id="IPR047154">
    <property type="entry name" value="UBL4A-like"/>
</dbReference>
<evidence type="ECO:0000313" key="6">
    <source>
        <dbReference type="Proteomes" id="UP000054217"/>
    </source>
</evidence>
<comment type="subcellular location">
    <subcellularLocation>
        <location evidence="1">Cytoplasm</location>
        <location evidence="1">Cytosol</location>
    </subcellularLocation>
</comment>